<feature type="region of interest" description="Disordered" evidence="1">
    <location>
        <begin position="383"/>
        <end position="425"/>
    </location>
</feature>
<keyword evidence="6" id="KW-1185">Reference proteome</keyword>
<feature type="domain" description="DUF4283" evidence="3">
    <location>
        <begin position="32"/>
        <end position="112"/>
    </location>
</feature>
<dbReference type="InterPro" id="IPR025836">
    <property type="entry name" value="Zn_knuckle_CX2CX4HX4C"/>
</dbReference>
<protein>
    <recommendedName>
        <fullName evidence="7">Reverse transcriptase zinc-binding domain-containing protein</fullName>
    </recommendedName>
</protein>
<dbReference type="InterPro" id="IPR025558">
    <property type="entry name" value="DUF4283"/>
</dbReference>
<evidence type="ECO:0008006" key="7">
    <source>
        <dbReference type="Google" id="ProtNLM"/>
    </source>
</evidence>
<dbReference type="OrthoDB" id="914203at2759"/>
<gene>
    <name evidence="5" type="ORF">Bca52824_010369</name>
</gene>
<dbReference type="InterPro" id="IPR036691">
    <property type="entry name" value="Endo/exonu/phosph_ase_sf"/>
</dbReference>
<reference evidence="5 6" key="1">
    <citation type="submission" date="2020-02" db="EMBL/GenBank/DDBJ databases">
        <authorList>
            <person name="Ma Q."/>
            <person name="Huang Y."/>
            <person name="Song X."/>
            <person name="Pei D."/>
        </authorList>
    </citation>
    <scope>NUCLEOTIDE SEQUENCE [LARGE SCALE GENOMIC DNA]</scope>
    <source>
        <strain evidence="5">Sxm20200214</strain>
        <tissue evidence="5">Leaf</tissue>
    </source>
</reference>
<dbReference type="Pfam" id="PF14392">
    <property type="entry name" value="zf-CCHC_4"/>
    <property type="match status" value="1"/>
</dbReference>
<evidence type="ECO:0000259" key="2">
    <source>
        <dbReference type="Pfam" id="PF13966"/>
    </source>
</evidence>
<evidence type="ECO:0000313" key="5">
    <source>
        <dbReference type="EMBL" id="KAG2327641.1"/>
    </source>
</evidence>
<dbReference type="Gene3D" id="3.60.10.10">
    <property type="entry name" value="Endonuclease/exonuclease/phosphatase"/>
    <property type="match status" value="1"/>
</dbReference>
<sequence length="1158" mass="134285">MSHAMDKEMMAMSLEEEDEPFDMPDLPQFSSCERNNRSLIGRILNPDCQKMSNLLREMPRKWQKQGKVRGVALSKERFQFIFDNEHDLLEVLEKGVHTSNEWAIAIDRWMENPPPDFLQFINVWVQVRNIPLNHYTETAITALGERLGAVKVYVRMQIKMDVARPFKKSMVVNLPEGGTSMVYFNYERLQKRCYECQRLNHAKEVCPRLVQKRKELALDQRQRILSEKKAAETVLGPQDPLFGVLSEEQVGICPSTGRERISPEVLEEMRRYMMMATESDRLIRIDRIRSSVAAAEKDPFLQKIVLRLEPSPEFTNQIDKQKGRVFDLDLNAPVTTSIMPRGQEDKLMASAIKANREESNSLSNLSSSMKDRLRVEQKSLQAVLSYPEPSMRRDLKGSSSKSTNPRRRPYVSKRKETKGASTGILQELYGPSGSGTFVGAKRKGSSEETYRIGVNRKESWCVFGDFNDILHNGERIGGSWRSDESFAPFNHMVKACQLLELQSHGNGYTWSGNRNNSTVHSRLDRCFGNRAWFNKFPNSNQCFLDKRGSDHRPVLIHLIEAQESYRGCFRFDTRFLKVDGVRETVANAWNDDQTRGGRSVSIRLKACRRALSNLKRQLVRAQRDEETYWWQKSKEKWLQRGDQNSTFFHNSVKARRARRHIDKLVDDDGVAVFSEAAKGDVAVKFFSDLFRSSNPPLFTSWFHDLQPRVTAQMNADLTKSYQRWSEPWLEDEDGICKPPVRRQRFFDVDLVVSDVIDPHKRRWNTYKLYELFIPSDVKILLRNQPTVSTHDSWVWKFTRSGLYTVNTGYDLAFHVNKKELLQCHTEKPSLNPLKAQVWQVQTPSKLKVFLWKALSGALPVFDALRDPGMKCEMICQTCGMDGESVNHVLFSCSLARQVWALSGFPHPPGGFDELSIFANVCYLLKTWHLKKEMRVITKNFPWILWYLWKNRNSLLFEGFIYNGEQTYMKAVDEACLWFLAQEVEQARNEETTREISSYLGTWIAPPSGFFKCNVGMRWLKKKREVGAVWVLTDSGGMTLLHSRRSFSDVWSKEEAYFLSMVWAVESMISHKCLRVYFSLEWRMLVNAINRPKAWPSFKFKVAETRYLLGELLEWRVVFENSESNREARLIANSVITGARFQSYVARGSSRWLLNYFLA</sequence>
<dbReference type="SUPFAM" id="SSF56219">
    <property type="entry name" value="DNase I-like"/>
    <property type="match status" value="1"/>
</dbReference>
<dbReference type="Pfam" id="PF14111">
    <property type="entry name" value="DUF4283"/>
    <property type="match status" value="1"/>
</dbReference>
<dbReference type="PANTHER" id="PTHR33710:SF79">
    <property type="entry name" value="OS06G0205337 PROTEIN"/>
    <property type="match status" value="1"/>
</dbReference>
<evidence type="ECO:0000259" key="4">
    <source>
        <dbReference type="Pfam" id="PF14392"/>
    </source>
</evidence>
<evidence type="ECO:0000259" key="3">
    <source>
        <dbReference type="Pfam" id="PF14111"/>
    </source>
</evidence>
<dbReference type="AlphaFoldDB" id="A0A8X7WDS3"/>
<name>A0A8X7WDS3_BRACI</name>
<accession>A0A8X7WDS3</accession>
<feature type="domain" description="Reverse transcriptase zinc-binding" evidence="2">
    <location>
        <begin position="830"/>
        <end position="899"/>
    </location>
</feature>
<comment type="caution">
    <text evidence="5">The sequence shown here is derived from an EMBL/GenBank/DDBJ whole genome shotgun (WGS) entry which is preliminary data.</text>
</comment>
<feature type="domain" description="Zinc knuckle CX2CX4HX4C" evidence="4">
    <location>
        <begin position="160"/>
        <end position="207"/>
    </location>
</feature>
<evidence type="ECO:0000313" key="6">
    <source>
        <dbReference type="Proteomes" id="UP000886595"/>
    </source>
</evidence>
<proteinExistence type="predicted"/>
<dbReference type="PANTHER" id="PTHR33710">
    <property type="entry name" value="BNAC02G09200D PROTEIN"/>
    <property type="match status" value="1"/>
</dbReference>
<dbReference type="Pfam" id="PF13966">
    <property type="entry name" value="zf-RVT"/>
    <property type="match status" value="1"/>
</dbReference>
<dbReference type="InterPro" id="IPR026960">
    <property type="entry name" value="RVT-Znf"/>
</dbReference>
<evidence type="ECO:0000256" key="1">
    <source>
        <dbReference type="SAM" id="MobiDB-lite"/>
    </source>
</evidence>
<dbReference type="Proteomes" id="UP000886595">
    <property type="component" value="Unassembled WGS sequence"/>
</dbReference>
<organism evidence="5 6">
    <name type="scientific">Brassica carinata</name>
    <name type="common">Ethiopian mustard</name>
    <name type="synonym">Abyssinian cabbage</name>
    <dbReference type="NCBI Taxonomy" id="52824"/>
    <lineage>
        <taxon>Eukaryota</taxon>
        <taxon>Viridiplantae</taxon>
        <taxon>Streptophyta</taxon>
        <taxon>Embryophyta</taxon>
        <taxon>Tracheophyta</taxon>
        <taxon>Spermatophyta</taxon>
        <taxon>Magnoliopsida</taxon>
        <taxon>eudicotyledons</taxon>
        <taxon>Gunneridae</taxon>
        <taxon>Pentapetalae</taxon>
        <taxon>rosids</taxon>
        <taxon>malvids</taxon>
        <taxon>Brassicales</taxon>
        <taxon>Brassicaceae</taxon>
        <taxon>Brassiceae</taxon>
        <taxon>Brassica</taxon>
    </lineage>
</organism>
<dbReference type="EMBL" id="JAAMPC010000002">
    <property type="protein sequence ID" value="KAG2327641.1"/>
    <property type="molecule type" value="Genomic_DNA"/>
</dbReference>